<dbReference type="KEGG" id="mnv:MNVI_08350"/>
<evidence type="ECO:0000256" key="4">
    <source>
        <dbReference type="ARBA" id="ARBA00022723"/>
    </source>
</evidence>
<sequence length="131" mass="14188">MSPHLLDASVLIALTVAEHEHHQRVSRWAAGIDSFAVCPITEGALIRFLVRIGESAAAAADLVRAVHRRPGVEFWPDSISYSDAHLTHVTGHRQVTDAYLASLAEANQGLLATLDEPLAKHFPNATVLIPQ</sequence>
<gene>
    <name evidence="9" type="primary">vapC29</name>
    <name evidence="7" type="synonym">vapC</name>
    <name evidence="10" type="ORF">BST37_07975</name>
    <name evidence="9" type="ORF">MNVI_08350</name>
</gene>
<evidence type="ECO:0000256" key="6">
    <source>
        <dbReference type="ARBA" id="ARBA00022842"/>
    </source>
</evidence>
<dbReference type="Pfam" id="PF01850">
    <property type="entry name" value="PIN"/>
    <property type="match status" value="1"/>
</dbReference>
<keyword evidence="2 7" id="KW-1277">Toxin-antitoxin system</keyword>
<dbReference type="AlphaFoldDB" id="A0A7I7PAA0"/>
<comment type="cofactor">
    <cofactor evidence="1 7">
        <name>Mg(2+)</name>
        <dbReference type="ChEBI" id="CHEBI:18420"/>
    </cofactor>
</comment>
<evidence type="ECO:0000256" key="2">
    <source>
        <dbReference type="ARBA" id="ARBA00022649"/>
    </source>
</evidence>
<evidence type="ECO:0000256" key="7">
    <source>
        <dbReference type="HAMAP-Rule" id="MF_00265"/>
    </source>
</evidence>
<feature type="domain" description="PIN" evidence="8">
    <location>
        <begin position="5"/>
        <end position="119"/>
    </location>
</feature>
<keyword evidence="6 7" id="KW-0460">Magnesium</keyword>
<evidence type="ECO:0000313" key="12">
    <source>
        <dbReference type="Proteomes" id="UP000466894"/>
    </source>
</evidence>
<comment type="function">
    <text evidence="7">Toxic component of a toxin-antitoxin (TA) system. An RNase.</text>
</comment>
<dbReference type="GO" id="GO:0016788">
    <property type="term" value="F:hydrolase activity, acting on ester bonds"/>
    <property type="evidence" value="ECO:0007669"/>
    <property type="project" value="InterPro"/>
</dbReference>
<dbReference type="GO" id="GO:0090729">
    <property type="term" value="F:toxin activity"/>
    <property type="evidence" value="ECO:0007669"/>
    <property type="project" value="UniProtKB-KW"/>
</dbReference>
<keyword evidence="11" id="KW-1185">Reference proteome</keyword>
<protein>
    <recommendedName>
        <fullName evidence="7">Ribonuclease VapC</fullName>
        <shortName evidence="7">RNase VapC</shortName>
        <ecNumber evidence="7">3.1.-.-</ecNumber>
    </recommendedName>
    <alternativeName>
        <fullName evidence="7">Toxin VapC</fullName>
    </alternativeName>
</protein>
<dbReference type="GO" id="GO:0045926">
    <property type="term" value="P:negative regulation of growth"/>
    <property type="evidence" value="ECO:0007669"/>
    <property type="project" value="UniProtKB-ARBA"/>
</dbReference>
<feature type="binding site" evidence="7">
    <location>
        <position position="97"/>
    </location>
    <ligand>
        <name>Mg(2+)</name>
        <dbReference type="ChEBI" id="CHEBI:18420"/>
    </ligand>
</feature>
<reference evidence="9 12" key="2">
    <citation type="journal article" date="2019" name="Emerg. Microbes Infect.">
        <title>Comprehensive subspecies identification of 175 nontuberculous mycobacteria species based on 7547 genomic profiles.</title>
        <authorList>
            <person name="Matsumoto Y."/>
            <person name="Kinjo T."/>
            <person name="Motooka D."/>
            <person name="Nabeya D."/>
            <person name="Jung N."/>
            <person name="Uechi K."/>
            <person name="Horii T."/>
            <person name="Iida T."/>
            <person name="Fujita J."/>
            <person name="Nakamura S."/>
        </authorList>
    </citation>
    <scope>NUCLEOTIDE SEQUENCE [LARGE SCALE GENOMIC DNA]</scope>
    <source>
        <strain evidence="9 12">JCM 16367</strain>
    </source>
</reference>
<comment type="similarity">
    <text evidence="7">Belongs to the PINc/VapC protein family.</text>
</comment>
<dbReference type="GO" id="GO:0004540">
    <property type="term" value="F:RNA nuclease activity"/>
    <property type="evidence" value="ECO:0007669"/>
    <property type="project" value="InterPro"/>
</dbReference>
<keyword evidence="3 7" id="KW-0540">Nuclease</keyword>
<dbReference type="HAMAP" id="MF_00265">
    <property type="entry name" value="VapC_Nob1"/>
    <property type="match status" value="1"/>
</dbReference>
<name>A0A7I7PAA0_9MYCO</name>
<dbReference type="EC" id="3.1.-.-" evidence="7"/>
<dbReference type="RefSeq" id="WP_083087164.1">
    <property type="nucleotide sequence ID" value="NZ_AP022583.1"/>
</dbReference>
<dbReference type="InterPro" id="IPR006226">
    <property type="entry name" value="Mtu_PIN"/>
</dbReference>
<reference evidence="9" key="3">
    <citation type="submission" date="2020-02" db="EMBL/GenBank/DDBJ databases">
        <authorList>
            <person name="Matsumoto Y."/>
            <person name="Motooka D."/>
            <person name="Nakamura S."/>
        </authorList>
    </citation>
    <scope>NUCLEOTIDE SEQUENCE</scope>
    <source>
        <strain evidence="9">JCM 16367</strain>
    </source>
</reference>
<dbReference type="Proteomes" id="UP000466894">
    <property type="component" value="Chromosome"/>
</dbReference>
<keyword evidence="4 7" id="KW-0479">Metal-binding</keyword>
<keyword evidence="5 7" id="KW-0378">Hydrolase</keyword>
<dbReference type="Proteomes" id="UP000192374">
    <property type="component" value="Unassembled WGS sequence"/>
</dbReference>
<evidence type="ECO:0000313" key="11">
    <source>
        <dbReference type="Proteomes" id="UP000192374"/>
    </source>
</evidence>
<dbReference type="OrthoDB" id="196567at2"/>
<evidence type="ECO:0000313" key="9">
    <source>
        <dbReference type="EMBL" id="BBY05517.1"/>
    </source>
</evidence>
<dbReference type="EMBL" id="AP022583">
    <property type="protein sequence ID" value="BBY05517.1"/>
    <property type="molecule type" value="Genomic_DNA"/>
</dbReference>
<keyword evidence="7" id="KW-0800">Toxin</keyword>
<evidence type="ECO:0000256" key="3">
    <source>
        <dbReference type="ARBA" id="ARBA00022722"/>
    </source>
</evidence>
<dbReference type="SUPFAM" id="SSF88723">
    <property type="entry name" value="PIN domain-like"/>
    <property type="match status" value="1"/>
</dbReference>
<proteinExistence type="inferred from homology"/>
<evidence type="ECO:0000256" key="1">
    <source>
        <dbReference type="ARBA" id="ARBA00001946"/>
    </source>
</evidence>
<dbReference type="InterPro" id="IPR029060">
    <property type="entry name" value="PIN-like_dom_sf"/>
</dbReference>
<dbReference type="InterPro" id="IPR002716">
    <property type="entry name" value="PIN_dom"/>
</dbReference>
<dbReference type="Gene3D" id="3.40.50.1010">
    <property type="entry name" value="5'-nuclease"/>
    <property type="match status" value="1"/>
</dbReference>
<organism evidence="9 12">
    <name type="scientific">Mycobacterium noviomagense</name>
    <dbReference type="NCBI Taxonomy" id="459858"/>
    <lineage>
        <taxon>Bacteria</taxon>
        <taxon>Bacillati</taxon>
        <taxon>Actinomycetota</taxon>
        <taxon>Actinomycetes</taxon>
        <taxon>Mycobacteriales</taxon>
        <taxon>Mycobacteriaceae</taxon>
        <taxon>Mycobacterium</taxon>
    </lineage>
</organism>
<accession>A0A7I7PAA0</accession>
<evidence type="ECO:0000313" key="10">
    <source>
        <dbReference type="EMBL" id="ORB15843.1"/>
    </source>
</evidence>
<reference evidence="10 11" key="1">
    <citation type="submission" date="2017-02" db="EMBL/GenBank/DDBJ databases">
        <title>The new phylogeny of genus Mycobacterium.</title>
        <authorList>
            <person name="Tortoli E."/>
            <person name="Trovato A."/>
            <person name="Cirillo D.M."/>
        </authorList>
    </citation>
    <scope>NUCLEOTIDE SEQUENCE [LARGE SCALE GENOMIC DNA]</scope>
    <source>
        <strain evidence="10 11">DSM 45145</strain>
    </source>
</reference>
<feature type="binding site" evidence="7">
    <location>
        <position position="7"/>
    </location>
    <ligand>
        <name>Mg(2+)</name>
        <dbReference type="ChEBI" id="CHEBI:18420"/>
    </ligand>
</feature>
<evidence type="ECO:0000256" key="5">
    <source>
        <dbReference type="ARBA" id="ARBA00022801"/>
    </source>
</evidence>
<dbReference type="NCBIfam" id="TIGR00028">
    <property type="entry name" value="Mtu_PIN_fam"/>
    <property type="match status" value="1"/>
</dbReference>
<dbReference type="EMBL" id="MVIC01000010">
    <property type="protein sequence ID" value="ORB15843.1"/>
    <property type="molecule type" value="Genomic_DNA"/>
</dbReference>
<dbReference type="InterPro" id="IPR022907">
    <property type="entry name" value="VapC_family"/>
</dbReference>
<evidence type="ECO:0000259" key="8">
    <source>
        <dbReference type="Pfam" id="PF01850"/>
    </source>
</evidence>
<dbReference type="GO" id="GO:0000287">
    <property type="term" value="F:magnesium ion binding"/>
    <property type="evidence" value="ECO:0007669"/>
    <property type="project" value="UniProtKB-UniRule"/>
</dbReference>